<gene>
    <name evidence="15" type="ORF">ACHAW5_009093</name>
</gene>
<evidence type="ECO:0000256" key="14">
    <source>
        <dbReference type="SAM" id="SignalP"/>
    </source>
</evidence>
<dbReference type="Gene3D" id="1.20.1730.10">
    <property type="entry name" value="Sodium/glucose cotransporter"/>
    <property type="match status" value="1"/>
</dbReference>
<name>A0ABD3QR77_9STRA</name>
<protein>
    <submittedName>
        <fullName evidence="15">Uncharacterized protein</fullName>
    </submittedName>
</protein>
<keyword evidence="3" id="KW-0813">Transport</keyword>
<evidence type="ECO:0000256" key="8">
    <source>
        <dbReference type="ARBA" id="ARBA00023053"/>
    </source>
</evidence>
<keyword evidence="14" id="KW-0732">Signal</keyword>
<comment type="similarity">
    <text evidence="2 12">Belongs to the sodium:solute symporter (SSF) (TC 2.A.21) family.</text>
</comment>
<feature type="transmembrane region" description="Helical" evidence="13">
    <location>
        <begin position="250"/>
        <end position="269"/>
    </location>
</feature>
<dbReference type="InterPro" id="IPR038377">
    <property type="entry name" value="Na/Glc_symporter_sf"/>
</dbReference>
<dbReference type="Pfam" id="PF00474">
    <property type="entry name" value="SSF"/>
    <property type="match status" value="1"/>
</dbReference>
<keyword evidence="16" id="KW-1185">Reference proteome</keyword>
<dbReference type="InterPro" id="IPR001734">
    <property type="entry name" value="Na/solute_symporter"/>
</dbReference>
<dbReference type="InterPro" id="IPR050277">
    <property type="entry name" value="Sodium:Solute_Symporter"/>
</dbReference>
<comment type="caution">
    <text evidence="15">The sequence shown here is derived from an EMBL/GenBank/DDBJ whole genome shotgun (WGS) entry which is preliminary data.</text>
</comment>
<feature type="transmembrane region" description="Helical" evidence="13">
    <location>
        <begin position="182"/>
        <end position="214"/>
    </location>
</feature>
<evidence type="ECO:0000256" key="1">
    <source>
        <dbReference type="ARBA" id="ARBA00004651"/>
    </source>
</evidence>
<evidence type="ECO:0000256" key="10">
    <source>
        <dbReference type="ARBA" id="ARBA00023136"/>
    </source>
</evidence>
<organism evidence="15 16">
    <name type="scientific">Stephanodiscus triporus</name>
    <dbReference type="NCBI Taxonomy" id="2934178"/>
    <lineage>
        <taxon>Eukaryota</taxon>
        <taxon>Sar</taxon>
        <taxon>Stramenopiles</taxon>
        <taxon>Ochrophyta</taxon>
        <taxon>Bacillariophyta</taxon>
        <taxon>Coscinodiscophyceae</taxon>
        <taxon>Thalassiosirophycidae</taxon>
        <taxon>Stephanodiscales</taxon>
        <taxon>Stephanodiscaceae</taxon>
        <taxon>Stephanodiscus</taxon>
    </lineage>
</organism>
<feature type="transmembrane region" description="Helical" evidence="13">
    <location>
        <begin position="71"/>
        <end position="93"/>
    </location>
</feature>
<keyword evidence="6" id="KW-0769">Symport</keyword>
<feature type="transmembrane region" description="Helical" evidence="13">
    <location>
        <begin position="141"/>
        <end position="161"/>
    </location>
</feature>
<keyword evidence="4" id="KW-1003">Cell membrane</keyword>
<feature type="transmembrane region" description="Helical" evidence="13">
    <location>
        <begin position="543"/>
        <end position="564"/>
    </location>
</feature>
<feature type="transmembrane region" description="Helical" evidence="13">
    <location>
        <begin position="571"/>
        <end position="591"/>
    </location>
</feature>
<keyword evidence="5 13" id="KW-0812">Transmembrane</keyword>
<dbReference type="EMBL" id="JALLAZ020000215">
    <property type="protein sequence ID" value="KAL3800415.1"/>
    <property type="molecule type" value="Genomic_DNA"/>
</dbReference>
<accession>A0ABD3QR77</accession>
<keyword evidence="7 13" id="KW-1133">Transmembrane helix</keyword>
<evidence type="ECO:0000256" key="6">
    <source>
        <dbReference type="ARBA" id="ARBA00022847"/>
    </source>
</evidence>
<feature type="signal peptide" evidence="14">
    <location>
        <begin position="1"/>
        <end position="19"/>
    </location>
</feature>
<dbReference type="AlphaFoldDB" id="A0ABD3QR77"/>
<keyword evidence="9" id="KW-0406">Ion transport</keyword>
<comment type="subcellular location">
    <subcellularLocation>
        <location evidence="1">Cell membrane</location>
        <topology evidence="1">Multi-pass membrane protein</topology>
    </subcellularLocation>
</comment>
<sequence>MHLLLTTIVGLAQLVSVVGQCFKNESMNAQWAQIINVDNTSTEFSIEGSCCQEKVCGLACAEETPPPAKGFGIAVMTAIALFVLSGFVASYWLKGRPEDFFVAGRSLPLWVVVCTLASQAIDSNALLGAGTLSYKAHYWDGVVLPLGLGLSLINNSIFLARHINHDYALTLPDVLAKRYGKVVEIMVSIFCCISFLCLLAGNLVGMGAIISYVISISQEGAIWLAAASVFFYTVAGGLFAVAYSDVPKAIIGWTGCAVVAFYMIANYGAPPPSIGFPDYIYPDEEVCQMYQGVPCTQDATLCCYNAAKWCPDGVDSATCVVDNGAYPIGDQRSFPNQMTDAHSMAPFPNAIVFNWATLIVLAFGNLGALDFQARCMAAKSAKIATIGCFVAGCLCIILGVPFAYLGSIARLYYGPDTTRALYETDSCHIALGLPTCALWMPDPDAIIKLFTHEIPTFLGGWGLITIVAASMSTCDGAILAMGTVMSHNVLRNVGDFLPCGSHLVTDSNLLFAARVASLPMTVISGLIASYFRSTHAAGATGYLLIVAFDVVLATIVVPLFGCFYTKNPSPLAALCAIVTGLVTRLTLEFALPKDGLLILPFPGDEFLNYGSAASTAFPTYFDKPQEEIWDPSTEQCEQPRYNDWTGVDSLIAPVAAAIVFVFVQFLERNGPILKFDPKGVMAPYLKETQIKSEVHDSQMKLEASQRKLESTQRKLDLSIGNVTSKDLSISQMKVAMAQEKLTKSQRKLEIYVSSRMIDSSSQDKVGAINEDIVESADDKEFKQFGEMVE</sequence>
<proteinExistence type="inferred from homology"/>
<feature type="transmembrane region" description="Helical" evidence="13">
    <location>
        <begin position="100"/>
        <end position="121"/>
    </location>
</feature>
<dbReference type="PROSITE" id="PS50283">
    <property type="entry name" value="NA_SOLUT_SYMP_3"/>
    <property type="match status" value="1"/>
</dbReference>
<keyword evidence="11" id="KW-0739">Sodium transport</keyword>
<evidence type="ECO:0000256" key="4">
    <source>
        <dbReference type="ARBA" id="ARBA00022475"/>
    </source>
</evidence>
<feature type="transmembrane region" description="Helical" evidence="13">
    <location>
        <begin position="352"/>
        <end position="371"/>
    </location>
</feature>
<keyword evidence="10 13" id="KW-0472">Membrane</keyword>
<keyword evidence="8" id="KW-0915">Sodium</keyword>
<evidence type="ECO:0000256" key="13">
    <source>
        <dbReference type="SAM" id="Phobius"/>
    </source>
</evidence>
<feature type="transmembrane region" description="Helical" evidence="13">
    <location>
        <begin position="650"/>
        <end position="666"/>
    </location>
</feature>
<evidence type="ECO:0000256" key="7">
    <source>
        <dbReference type="ARBA" id="ARBA00022989"/>
    </source>
</evidence>
<evidence type="ECO:0000256" key="12">
    <source>
        <dbReference type="RuleBase" id="RU362091"/>
    </source>
</evidence>
<dbReference type="Proteomes" id="UP001530315">
    <property type="component" value="Unassembled WGS sequence"/>
</dbReference>
<feature type="transmembrane region" description="Helical" evidence="13">
    <location>
        <begin position="383"/>
        <end position="405"/>
    </location>
</feature>
<evidence type="ECO:0000256" key="3">
    <source>
        <dbReference type="ARBA" id="ARBA00022448"/>
    </source>
</evidence>
<evidence type="ECO:0000313" key="15">
    <source>
        <dbReference type="EMBL" id="KAL3800415.1"/>
    </source>
</evidence>
<reference evidence="15 16" key="1">
    <citation type="submission" date="2024-10" db="EMBL/GenBank/DDBJ databases">
        <title>Updated reference genomes for cyclostephanoid diatoms.</title>
        <authorList>
            <person name="Roberts W.R."/>
            <person name="Alverson A.J."/>
        </authorList>
    </citation>
    <scope>NUCLEOTIDE SEQUENCE [LARGE SCALE GENOMIC DNA]</scope>
    <source>
        <strain evidence="15 16">AJA276-08</strain>
    </source>
</reference>
<feature type="transmembrane region" description="Helical" evidence="13">
    <location>
        <begin position="220"/>
        <end position="243"/>
    </location>
</feature>
<evidence type="ECO:0000256" key="9">
    <source>
        <dbReference type="ARBA" id="ARBA00023065"/>
    </source>
</evidence>
<dbReference type="PANTHER" id="PTHR48086:SF3">
    <property type="entry name" value="SODIUM_PROLINE SYMPORTER"/>
    <property type="match status" value="1"/>
</dbReference>
<evidence type="ECO:0000256" key="5">
    <source>
        <dbReference type="ARBA" id="ARBA00022692"/>
    </source>
</evidence>
<dbReference type="PANTHER" id="PTHR48086">
    <property type="entry name" value="SODIUM/PROLINE SYMPORTER-RELATED"/>
    <property type="match status" value="1"/>
</dbReference>
<feature type="transmembrane region" description="Helical" evidence="13">
    <location>
        <begin position="511"/>
        <end position="531"/>
    </location>
</feature>
<dbReference type="GO" id="GO:0015293">
    <property type="term" value="F:symporter activity"/>
    <property type="evidence" value="ECO:0007669"/>
    <property type="project" value="UniProtKB-KW"/>
</dbReference>
<feature type="chain" id="PRO_5044742354" evidence="14">
    <location>
        <begin position="20"/>
        <end position="789"/>
    </location>
</feature>
<evidence type="ECO:0000313" key="16">
    <source>
        <dbReference type="Proteomes" id="UP001530315"/>
    </source>
</evidence>
<feature type="transmembrane region" description="Helical" evidence="13">
    <location>
        <begin position="458"/>
        <end position="481"/>
    </location>
</feature>
<dbReference type="GO" id="GO:0006814">
    <property type="term" value="P:sodium ion transport"/>
    <property type="evidence" value="ECO:0007669"/>
    <property type="project" value="UniProtKB-KW"/>
</dbReference>
<evidence type="ECO:0000256" key="11">
    <source>
        <dbReference type="ARBA" id="ARBA00023201"/>
    </source>
</evidence>
<evidence type="ECO:0000256" key="2">
    <source>
        <dbReference type="ARBA" id="ARBA00006434"/>
    </source>
</evidence>
<dbReference type="GO" id="GO:0005886">
    <property type="term" value="C:plasma membrane"/>
    <property type="evidence" value="ECO:0007669"/>
    <property type="project" value="UniProtKB-SubCell"/>
</dbReference>